<sequence>MPMAWTPRNDQILLVKLIETHGIPINADKIAEAWPSDAAAKPTPRAIKERFVKIRALTSNGASTPSKPPAKLTNATPPSGTIRLSETPKSSSKKRTYSKKDDSESDADGHVTPTSEEETPKTRKFNSGIRAKGNRANGAGAMDSRSPSARYIKNEPLDDPFDSGDFSRQLLRATELHRSMSLNSINNATLIDPYDFRDVGSFGTMDGGNESVFNVLGMNGNNVAGINDISMGFPAPPGLSYATSPMNMSSATTGSGLFSDSQHLNLSPNNRFAYSVASPKPTTGHGLNMPQSATRPGHNSTIPANAPAMRQRTPRKASVHASEEMQAWIKKEKEMDRANGLPESEEDSAESLFRAEESDFEEYV</sequence>
<dbReference type="Proteomes" id="UP000800093">
    <property type="component" value="Unassembled WGS sequence"/>
</dbReference>
<feature type="region of interest" description="Disordered" evidence="1">
    <location>
        <begin position="58"/>
        <end position="156"/>
    </location>
</feature>
<keyword evidence="3" id="KW-1185">Reference proteome</keyword>
<feature type="compositionally biased region" description="Low complexity" evidence="1">
    <location>
        <begin position="128"/>
        <end position="141"/>
    </location>
</feature>
<evidence type="ECO:0000313" key="3">
    <source>
        <dbReference type="Proteomes" id="UP000800093"/>
    </source>
</evidence>
<comment type="caution">
    <text evidence="2">The sequence shown here is derived from an EMBL/GenBank/DDBJ whole genome shotgun (WGS) entry which is preliminary data.</text>
</comment>
<reference evidence="3" key="1">
    <citation type="journal article" date="2020" name="Stud. Mycol.">
        <title>101 Dothideomycetes genomes: A test case for predicting lifestyles and emergence of pathogens.</title>
        <authorList>
            <person name="Haridas S."/>
            <person name="Albert R."/>
            <person name="Binder M."/>
            <person name="Bloem J."/>
            <person name="LaButti K."/>
            <person name="Salamov A."/>
            <person name="Andreopoulos B."/>
            <person name="Baker S."/>
            <person name="Barry K."/>
            <person name="Bills G."/>
            <person name="Bluhm B."/>
            <person name="Cannon C."/>
            <person name="Castanera R."/>
            <person name="Culley D."/>
            <person name="Daum C."/>
            <person name="Ezra D."/>
            <person name="Gonzalez J."/>
            <person name="Henrissat B."/>
            <person name="Kuo A."/>
            <person name="Liang C."/>
            <person name="Lipzen A."/>
            <person name="Lutzoni F."/>
            <person name="Magnuson J."/>
            <person name="Mondo S."/>
            <person name="Nolan M."/>
            <person name="Ohm R."/>
            <person name="Pangilinan J."/>
            <person name="Park H.-J."/>
            <person name="Ramirez L."/>
            <person name="Alfaro M."/>
            <person name="Sun H."/>
            <person name="Tritt A."/>
            <person name="Yoshinaga Y."/>
            <person name="Zwiers L.-H."/>
            <person name="Turgeon B."/>
            <person name="Goodwin S."/>
            <person name="Spatafora J."/>
            <person name="Crous P."/>
            <person name="Grigoriev I."/>
        </authorList>
    </citation>
    <scope>NUCLEOTIDE SEQUENCE [LARGE SCALE GENOMIC DNA]</scope>
    <source>
        <strain evidence="3">CBS 304.66</strain>
    </source>
</reference>
<dbReference type="OrthoDB" id="5420368at2759"/>
<gene>
    <name evidence="2" type="ORF">CC78DRAFT_580996</name>
</gene>
<organism evidence="2 3">
    <name type="scientific">Lojkania enalia</name>
    <dbReference type="NCBI Taxonomy" id="147567"/>
    <lineage>
        <taxon>Eukaryota</taxon>
        <taxon>Fungi</taxon>
        <taxon>Dikarya</taxon>
        <taxon>Ascomycota</taxon>
        <taxon>Pezizomycotina</taxon>
        <taxon>Dothideomycetes</taxon>
        <taxon>Pleosporomycetidae</taxon>
        <taxon>Pleosporales</taxon>
        <taxon>Pleosporales incertae sedis</taxon>
        <taxon>Lojkania</taxon>
    </lineage>
</organism>
<name>A0A9P4N5W2_9PLEO</name>
<accession>A0A9P4N5W2</accession>
<protein>
    <submittedName>
        <fullName evidence="2">Uncharacterized protein</fullName>
    </submittedName>
</protein>
<evidence type="ECO:0000313" key="2">
    <source>
        <dbReference type="EMBL" id="KAF2263879.1"/>
    </source>
</evidence>
<feature type="compositionally biased region" description="Polar residues" evidence="1">
    <location>
        <begin position="289"/>
        <end position="303"/>
    </location>
</feature>
<proteinExistence type="predicted"/>
<dbReference type="EMBL" id="ML986621">
    <property type="protein sequence ID" value="KAF2263879.1"/>
    <property type="molecule type" value="Genomic_DNA"/>
</dbReference>
<feature type="region of interest" description="Disordered" evidence="1">
    <location>
        <begin position="278"/>
        <end position="364"/>
    </location>
</feature>
<feature type="compositionally biased region" description="Polar residues" evidence="1">
    <location>
        <begin position="73"/>
        <end position="88"/>
    </location>
</feature>
<evidence type="ECO:0000256" key="1">
    <source>
        <dbReference type="SAM" id="MobiDB-lite"/>
    </source>
</evidence>
<dbReference type="AlphaFoldDB" id="A0A9P4N5W2"/>